<gene>
    <name evidence="1" type="ORF">LCGC14_2626060</name>
</gene>
<dbReference type="PANTHER" id="PTHR43649:SF12">
    <property type="entry name" value="DIACETYLCHITOBIOSE BINDING PROTEIN DASA"/>
    <property type="match status" value="1"/>
</dbReference>
<comment type="caution">
    <text evidence="1">The sequence shown here is derived from an EMBL/GenBank/DDBJ whole genome shotgun (WGS) entry which is preliminary data.</text>
</comment>
<name>A0A0F9AP95_9ZZZZ</name>
<proteinExistence type="predicted"/>
<dbReference type="InterPro" id="IPR006059">
    <property type="entry name" value="SBP"/>
</dbReference>
<feature type="non-terminal residue" evidence="1">
    <location>
        <position position="281"/>
    </location>
</feature>
<evidence type="ECO:0000313" key="1">
    <source>
        <dbReference type="EMBL" id="KKL03447.1"/>
    </source>
</evidence>
<reference evidence="1" key="1">
    <citation type="journal article" date="2015" name="Nature">
        <title>Complex archaea that bridge the gap between prokaryotes and eukaryotes.</title>
        <authorList>
            <person name="Spang A."/>
            <person name="Saw J.H."/>
            <person name="Jorgensen S.L."/>
            <person name="Zaremba-Niedzwiedzka K."/>
            <person name="Martijn J."/>
            <person name="Lind A.E."/>
            <person name="van Eijk R."/>
            <person name="Schleper C."/>
            <person name="Guy L."/>
            <person name="Ettema T.J."/>
        </authorList>
    </citation>
    <scope>NUCLEOTIDE SEQUENCE</scope>
</reference>
<sequence length="281" mass="31542">MKRKIFIIFIALLAVTALLVFVASGKKDKPGKGKGGEAPTEPVTLSVLTMTGPFISGPIRIHGPEWSAKVGGGNKVEAIEVAFGDIFPKAQQAAATKSDAFDILLVANIWMADLVGWDYVIPLDDYLAKVDWYPSDVPEGIVKKNTFHGKTYGLIADNDNQYLFYRKDILGNRDYQARFKKKYGYSYNVPPDTLEEMVDVAEFFNNWDWDNDGEDEYGFISSVKRGNQAYWYSFSWVSPFSVIPSDKIDNPGILFFNPENMDPLVNNPGWVKGLSLHKEML</sequence>
<dbReference type="InterPro" id="IPR050490">
    <property type="entry name" value="Bact_solute-bd_prot1"/>
</dbReference>
<dbReference type="Gene3D" id="3.40.190.10">
    <property type="entry name" value="Periplasmic binding protein-like II"/>
    <property type="match status" value="2"/>
</dbReference>
<accession>A0A0F9AP95</accession>
<dbReference type="EMBL" id="LAZR01044927">
    <property type="protein sequence ID" value="KKL03447.1"/>
    <property type="molecule type" value="Genomic_DNA"/>
</dbReference>
<dbReference type="PANTHER" id="PTHR43649">
    <property type="entry name" value="ARABINOSE-BINDING PROTEIN-RELATED"/>
    <property type="match status" value="1"/>
</dbReference>
<dbReference type="Pfam" id="PF13416">
    <property type="entry name" value="SBP_bac_8"/>
    <property type="match status" value="1"/>
</dbReference>
<dbReference type="AlphaFoldDB" id="A0A0F9AP95"/>
<dbReference type="SUPFAM" id="SSF53850">
    <property type="entry name" value="Periplasmic binding protein-like II"/>
    <property type="match status" value="1"/>
</dbReference>
<organism evidence="1">
    <name type="scientific">marine sediment metagenome</name>
    <dbReference type="NCBI Taxonomy" id="412755"/>
    <lineage>
        <taxon>unclassified sequences</taxon>
        <taxon>metagenomes</taxon>
        <taxon>ecological metagenomes</taxon>
    </lineage>
</organism>
<protein>
    <submittedName>
        <fullName evidence="1">Uncharacterized protein</fullName>
    </submittedName>
</protein>